<dbReference type="GO" id="GO:0046872">
    <property type="term" value="F:metal ion binding"/>
    <property type="evidence" value="ECO:0007669"/>
    <property type="project" value="UniProtKB-KW"/>
</dbReference>
<evidence type="ECO:0000256" key="1">
    <source>
        <dbReference type="ARBA" id="ARBA00022723"/>
    </source>
</evidence>
<dbReference type="EMBL" id="QLUW01000003">
    <property type="protein sequence ID" value="RAP75174.1"/>
    <property type="molecule type" value="Genomic_DNA"/>
</dbReference>
<accession>A0A328U570</accession>
<dbReference type="InterPro" id="IPR050884">
    <property type="entry name" value="CNP_phosphodiesterase-III"/>
</dbReference>
<dbReference type="PANTHER" id="PTHR42988">
    <property type="entry name" value="PHOSPHOHYDROLASE"/>
    <property type="match status" value="1"/>
</dbReference>
<dbReference type="SUPFAM" id="SSF56300">
    <property type="entry name" value="Metallo-dependent phosphatases"/>
    <property type="match status" value="1"/>
</dbReference>
<sequence>MKLVLMGDLHYHESDEAFPGWLEARAVFYQTLLGQFMDEDGEFHISLGDLTNFGSSVELREVYEYLRRSDRTFIHVLGNHDLYAQPRRDVLEITGGQRYQAIMTDKAMLVFLDTAKEMDFEDWGGWVDEEQLEWLERMVKASGTKPLLVFGHHPVYNTTKRSETDKGSIDPSIDMWRILNQKEGTGIYFNGHTHVDSIAHQGNWVFVQLSACLDQPGFRVVDMDGEEIRISAVDVADGGFADHAATLHRHMKYFTPNPDARGSAADRELIIPLRRTVQSPLGQKR</sequence>
<organism evidence="6 7">
    <name type="scientific">Paenibacillus montanisoli</name>
    <dbReference type="NCBI Taxonomy" id="2081970"/>
    <lineage>
        <taxon>Bacteria</taxon>
        <taxon>Bacillati</taxon>
        <taxon>Bacillota</taxon>
        <taxon>Bacilli</taxon>
        <taxon>Bacillales</taxon>
        <taxon>Paenibacillaceae</taxon>
        <taxon>Paenibacillus</taxon>
    </lineage>
</organism>
<dbReference type="InterPro" id="IPR004843">
    <property type="entry name" value="Calcineurin-like_PHP"/>
</dbReference>
<name>A0A328U570_9BACL</name>
<dbReference type="OrthoDB" id="1645838at2"/>
<dbReference type="AlphaFoldDB" id="A0A328U570"/>
<keyword evidence="1" id="KW-0479">Metal-binding</keyword>
<feature type="domain" description="Calcineurin-like phosphoesterase" evidence="5">
    <location>
        <begin position="1"/>
        <end position="195"/>
    </location>
</feature>
<protein>
    <submittedName>
        <fullName evidence="6">Metallophosphoesterase</fullName>
    </submittedName>
</protein>
<dbReference type="Gene3D" id="3.60.21.10">
    <property type="match status" value="1"/>
</dbReference>
<evidence type="ECO:0000313" key="6">
    <source>
        <dbReference type="EMBL" id="RAP75174.1"/>
    </source>
</evidence>
<dbReference type="RefSeq" id="WP_112883438.1">
    <property type="nucleotide sequence ID" value="NZ_QLUW01000003.1"/>
</dbReference>
<evidence type="ECO:0000313" key="7">
    <source>
        <dbReference type="Proteomes" id="UP000249260"/>
    </source>
</evidence>
<evidence type="ECO:0000256" key="3">
    <source>
        <dbReference type="ARBA" id="ARBA00023004"/>
    </source>
</evidence>
<keyword evidence="3" id="KW-0408">Iron</keyword>
<dbReference type="InterPro" id="IPR029052">
    <property type="entry name" value="Metallo-depent_PP-like"/>
</dbReference>
<evidence type="ECO:0000259" key="5">
    <source>
        <dbReference type="Pfam" id="PF00149"/>
    </source>
</evidence>
<evidence type="ECO:0000256" key="2">
    <source>
        <dbReference type="ARBA" id="ARBA00022801"/>
    </source>
</evidence>
<dbReference type="Proteomes" id="UP000249260">
    <property type="component" value="Unassembled WGS sequence"/>
</dbReference>
<dbReference type="PANTHER" id="PTHR42988:SF2">
    <property type="entry name" value="CYCLIC NUCLEOTIDE PHOSPHODIESTERASE CBUA0032-RELATED"/>
    <property type="match status" value="1"/>
</dbReference>
<gene>
    <name evidence="6" type="ORF">DL346_17490</name>
</gene>
<evidence type="ECO:0000256" key="4">
    <source>
        <dbReference type="ARBA" id="ARBA00025742"/>
    </source>
</evidence>
<dbReference type="Pfam" id="PF00149">
    <property type="entry name" value="Metallophos"/>
    <property type="match status" value="1"/>
</dbReference>
<keyword evidence="7" id="KW-1185">Reference proteome</keyword>
<dbReference type="GO" id="GO:0016787">
    <property type="term" value="F:hydrolase activity"/>
    <property type="evidence" value="ECO:0007669"/>
    <property type="project" value="UniProtKB-KW"/>
</dbReference>
<keyword evidence="2" id="KW-0378">Hydrolase</keyword>
<comment type="similarity">
    <text evidence="4">Belongs to the cyclic nucleotide phosphodiesterase class-III family.</text>
</comment>
<reference evidence="6 7" key="1">
    <citation type="submission" date="2018-06" db="EMBL/GenBank/DDBJ databases">
        <title>Paenibacillus montanisoli sp. nov., isolated from mountain area soil.</title>
        <authorList>
            <person name="Wu M."/>
        </authorList>
    </citation>
    <scope>NUCLEOTIDE SEQUENCE [LARGE SCALE GENOMIC DNA]</scope>
    <source>
        <strain evidence="6 7">RA17</strain>
    </source>
</reference>
<comment type="caution">
    <text evidence="6">The sequence shown here is derived from an EMBL/GenBank/DDBJ whole genome shotgun (WGS) entry which is preliminary data.</text>
</comment>
<proteinExistence type="inferred from homology"/>